<dbReference type="InterPro" id="IPR038332">
    <property type="entry name" value="PPE_sf"/>
</dbReference>
<dbReference type="RefSeq" id="WP_061983966.1">
    <property type="nucleotide sequence ID" value="NZ_FOPQ01000009.1"/>
</dbReference>
<dbReference type="Pfam" id="PF00823">
    <property type="entry name" value="PPE"/>
    <property type="match status" value="1"/>
</dbReference>
<keyword evidence="7" id="KW-1185">Reference proteome</keyword>
<comment type="similarity">
    <text evidence="1">Belongs to the mycobacterial PPE family.</text>
</comment>
<dbReference type="EMBL" id="LOBU02000002">
    <property type="protein sequence ID" value="OKA11087.1"/>
    <property type="molecule type" value="Genomic_DNA"/>
</dbReference>
<sequence>MSEDLIAKKEDKSEPFKGGGVFDSGSSVVGDLYKGWKGEDLDAFAVAMDGVSFGLDVLSMVLNPLGELVKAGVGWLMENLDFIREPLEILTGDPDLVQQAAQTWNNIATELEAVAGDYESALSATSGWDGDAAIAYRRVALQYTQSLRDVATEAKDSAQWITTGGMVVATARALIFDIIATFISDVITRALLALASSWFTLGGSVAAFTASIFADAVKVMAKIQKKLGKLLGAIQKFVKRFEASSERAREAARALGRKSSELGREANKAIKASDKTLDSLKGDNLKYLRGAKDRMENTTWGKVADNTGLKVAKEAGKAAAADYNQYDGGSSERGRVVPPKTGRISGSLDDDG</sequence>
<reference evidence="4 6" key="1">
    <citation type="submission" date="2015-12" db="EMBL/GenBank/DDBJ databases">
        <title>Amycolatopsis regifaucium genome sequencing and assembly.</title>
        <authorList>
            <person name="Mayilraj S."/>
        </authorList>
    </citation>
    <scope>NUCLEOTIDE SEQUENCE [LARGE SCALE GENOMIC DNA]</scope>
    <source>
        <strain evidence="4 6">GY080</strain>
    </source>
</reference>
<evidence type="ECO:0000313" key="7">
    <source>
        <dbReference type="Proteomes" id="UP000186883"/>
    </source>
</evidence>
<gene>
    <name evidence="5" type="ORF">ATP06_0202805</name>
    <name evidence="4" type="ORF">AVL48_33140</name>
</gene>
<dbReference type="EMBL" id="LQCI01000014">
    <property type="protein sequence ID" value="KZB84623.1"/>
    <property type="molecule type" value="Genomic_DNA"/>
</dbReference>
<dbReference type="Gene3D" id="1.20.1260.20">
    <property type="entry name" value="PPE superfamily"/>
    <property type="match status" value="1"/>
</dbReference>
<feature type="domain" description="PPE" evidence="3">
    <location>
        <begin position="95"/>
        <end position="174"/>
    </location>
</feature>
<dbReference type="InterPro" id="IPR036689">
    <property type="entry name" value="ESAT-6-like_sf"/>
</dbReference>
<feature type="region of interest" description="Disordered" evidence="2">
    <location>
        <begin position="323"/>
        <end position="352"/>
    </location>
</feature>
<dbReference type="OrthoDB" id="4763957at2"/>
<evidence type="ECO:0000259" key="3">
    <source>
        <dbReference type="Pfam" id="PF00823"/>
    </source>
</evidence>
<evidence type="ECO:0000313" key="4">
    <source>
        <dbReference type="EMBL" id="KZB84623.1"/>
    </source>
</evidence>
<dbReference type="InterPro" id="IPR000030">
    <property type="entry name" value="PPE_dom"/>
</dbReference>
<accession>A0A154MKT9</accession>
<organism evidence="4 6">
    <name type="scientific">Amycolatopsis regifaucium</name>
    <dbReference type="NCBI Taxonomy" id="546365"/>
    <lineage>
        <taxon>Bacteria</taxon>
        <taxon>Bacillati</taxon>
        <taxon>Actinomycetota</taxon>
        <taxon>Actinomycetes</taxon>
        <taxon>Pseudonocardiales</taxon>
        <taxon>Pseudonocardiaceae</taxon>
        <taxon>Amycolatopsis</taxon>
    </lineage>
</organism>
<dbReference type="SUPFAM" id="SSF140453">
    <property type="entry name" value="EsxAB dimer-like"/>
    <property type="match status" value="1"/>
</dbReference>
<dbReference type="Proteomes" id="UP000186883">
    <property type="component" value="Unassembled WGS sequence"/>
</dbReference>
<protein>
    <submittedName>
        <fullName evidence="4">Rhs protein</fullName>
    </submittedName>
</protein>
<dbReference type="AlphaFoldDB" id="A0A154MKT9"/>
<name>A0A154MKT9_9PSEU</name>
<proteinExistence type="inferred from homology"/>
<evidence type="ECO:0000256" key="1">
    <source>
        <dbReference type="ARBA" id="ARBA00010652"/>
    </source>
</evidence>
<dbReference type="Proteomes" id="UP000076321">
    <property type="component" value="Unassembled WGS sequence"/>
</dbReference>
<comment type="caution">
    <text evidence="4">The sequence shown here is derived from an EMBL/GenBank/DDBJ whole genome shotgun (WGS) entry which is preliminary data.</text>
</comment>
<evidence type="ECO:0000256" key="2">
    <source>
        <dbReference type="SAM" id="MobiDB-lite"/>
    </source>
</evidence>
<evidence type="ECO:0000313" key="6">
    <source>
        <dbReference type="Proteomes" id="UP000076321"/>
    </source>
</evidence>
<reference evidence="5 7" key="2">
    <citation type="submission" date="2016-11" db="EMBL/GenBank/DDBJ databases">
        <title>Genome sequencing of Amycolatopsis regifaucium.</title>
        <authorList>
            <person name="Mayilraj S."/>
            <person name="Kaur N."/>
        </authorList>
    </citation>
    <scope>NUCLEOTIDE SEQUENCE [LARGE SCALE GENOMIC DNA]</scope>
    <source>
        <strain evidence="5 7">GY080</strain>
    </source>
</reference>
<evidence type="ECO:0000313" key="5">
    <source>
        <dbReference type="EMBL" id="OKA11087.1"/>
    </source>
</evidence>